<dbReference type="InterPro" id="IPR008972">
    <property type="entry name" value="Cupredoxin"/>
</dbReference>
<evidence type="ECO:0000259" key="1">
    <source>
        <dbReference type="Pfam" id="PF00394"/>
    </source>
</evidence>
<dbReference type="Gene3D" id="2.60.40.420">
    <property type="entry name" value="Cupredoxins - blue copper proteins"/>
    <property type="match status" value="1"/>
</dbReference>
<feature type="domain" description="Plastocyanin-like" evidence="1">
    <location>
        <begin position="8"/>
        <end position="61"/>
    </location>
</feature>
<protein>
    <recommendedName>
        <fullName evidence="1">Plastocyanin-like domain-containing protein</fullName>
    </recommendedName>
</protein>
<dbReference type="Proteomes" id="UP000807342">
    <property type="component" value="Unassembled WGS sequence"/>
</dbReference>
<dbReference type="EMBL" id="MU151629">
    <property type="protein sequence ID" value="KAF9442462.1"/>
    <property type="molecule type" value="Genomic_DNA"/>
</dbReference>
<dbReference type="GO" id="GO:0016491">
    <property type="term" value="F:oxidoreductase activity"/>
    <property type="evidence" value="ECO:0007669"/>
    <property type="project" value="UniProtKB-ARBA"/>
</dbReference>
<organism evidence="2 3">
    <name type="scientific">Macrolepiota fuliginosa MF-IS2</name>
    <dbReference type="NCBI Taxonomy" id="1400762"/>
    <lineage>
        <taxon>Eukaryota</taxon>
        <taxon>Fungi</taxon>
        <taxon>Dikarya</taxon>
        <taxon>Basidiomycota</taxon>
        <taxon>Agaricomycotina</taxon>
        <taxon>Agaricomycetes</taxon>
        <taxon>Agaricomycetidae</taxon>
        <taxon>Agaricales</taxon>
        <taxon>Agaricineae</taxon>
        <taxon>Agaricaceae</taxon>
        <taxon>Macrolepiota</taxon>
    </lineage>
</organism>
<reference evidence="2" key="1">
    <citation type="submission" date="2020-11" db="EMBL/GenBank/DDBJ databases">
        <authorList>
            <consortium name="DOE Joint Genome Institute"/>
            <person name="Ahrendt S."/>
            <person name="Riley R."/>
            <person name="Andreopoulos W."/>
            <person name="Labutti K."/>
            <person name="Pangilinan J."/>
            <person name="Ruiz-Duenas F.J."/>
            <person name="Barrasa J.M."/>
            <person name="Sanchez-Garcia M."/>
            <person name="Camarero S."/>
            <person name="Miyauchi S."/>
            <person name="Serrano A."/>
            <person name="Linde D."/>
            <person name="Babiker R."/>
            <person name="Drula E."/>
            <person name="Ayuso-Fernandez I."/>
            <person name="Pacheco R."/>
            <person name="Padilla G."/>
            <person name="Ferreira P."/>
            <person name="Barriuso J."/>
            <person name="Kellner H."/>
            <person name="Castanera R."/>
            <person name="Alfaro M."/>
            <person name="Ramirez L."/>
            <person name="Pisabarro A.G."/>
            <person name="Kuo A."/>
            <person name="Tritt A."/>
            <person name="Lipzen A."/>
            <person name="He G."/>
            <person name="Yan M."/>
            <person name="Ng V."/>
            <person name="Cullen D."/>
            <person name="Martin F."/>
            <person name="Rosso M.-N."/>
            <person name="Henrissat B."/>
            <person name="Hibbett D."/>
            <person name="Martinez A.T."/>
            <person name="Grigoriev I.V."/>
        </authorList>
    </citation>
    <scope>NUCLEOTIDE SEQUENCE</scope>
    <source>
        <strain evidence="2">MF-IS2</strain>
    </source>
</reference>
<dbReference type="AlphaFoldDB" id="A0A9P6BWZ0"/>
<proteinExistence type="predicted"/>
<gene>
    <name evidence="2" type="ORF">P691DRAFT_847468</name>
</gene>
<accession>A0A9P6BWZ0</accession>
<comment type="caution">
    <text evidence="2">The sequence shown here is derived from an EMBL/GenBank/DDBJ whole genome shotgun (WGS) entry which is preliminary data.</text>
</comment>
<dbReference type="Pfam" id="PF00394">
    <property type="entry name" value="Cu-oxidase"/>
    <property type="match status" value="1"/>
</dbReference>
<keyword evidence="3" id="KW-1185">Reference proteome</keyword>
<evidence type="ECO:0000313" key="3">
    <source>
        <dbReference type="Proteomes" id="UP000807342"/>
    </source>
</evidence>
<name>A0A9P6BWZ0_9AGAR</name>
<evidence type="ECO:0000313" key="2">
    <source>
        <dbReference type="EMBL" id="KAF9442462.1"/>
    </source>
</evidence>
<dbReference type="InterPro" id="IPR001117">
    <property type="entry name" value="Cu-oxidase_2nd"/>
</dbReference>
<dbReference type="SUPFAM" id="SSF49503">
    <property type="entry name" value="Cupredoxins"/>
    <property type="match status" value="1"/>
</dbReference>
<dbReference type="OrthoDB" id="2687239at2759"/>
<sequence length="75" mass="8131">MVSYEVIGVIPISDTGLANGAGHFNGSVEVPWLIINVVQGKRYCLRIISFWLRNSNTVIIEAGGGLTKPLSVQNF</sequence>